<reference evidence="2" key="1">
    <citation type="journal article" date="2023" name="Nat. Commun.">
        <title>Diploid and tetraploid genomes of Acorus and the evolution of monocots.</title>
        <authorList>
            <person name="Ma L."/>
            <person name="Liu K.W."/>
            <person name="Li Z."/>
            <person name="Hsiao Y.Y."/>
            <person name="Qi Y."/>
            <person name="Fu T."/>
            <person name="Tang G.D."/>
            <person name="Zhang D."/>
            <person name="Sun W.H."/>
            <person name="Liu D.K."/>
            <person name="Li Y."/>
            <person name="Chen G.Z."/>
            <person name="Liu X.D."/>
            <person name="Liao X.Y."/>
            <person name="Jiang Y.T."/>
            <person name="Yu X."/>
            <person name="Hao Y."/>
            <person name="Huang J."/>
            <person name="Zhao X.W."/>
            <person name="Ke S."/>
            <person name="Chen Y.Y."/>
            <person name="Wu W.L."/>
            <person name="Hsu J.L."/>
            <person name="Lin Y.F."/>
            <person name="Huang M.D."/>
            <person name="Li C.Y."/>
            <person name="Huang L."/>
            <person name="Wang Z.W."/>
            <person name="Zhao X."/>
            <person name="Zhong W.Y."/>
            <person name="Peng D.H."/>
            <person name="Ahmad S."/>
            <person name="Lan S."/>
            <person name="Zhang J.S."/>
            <person name="Tsai W.C."/>
            <person name="Van de Peer Y."/>
            <person name="Liu Z.J."/>
        </authorList>
    </citation>
    <scope>NUCLEOTIDE SEQUENCE</scope>
    <source>
        <strain evidence="2">CP</strain>
    </source>
</reference>
<sequence length="72" mass="7973">METMEERKEQEQRRLRKSEVEVMKGQDHPSSLDPTAKTIIRDSIASHGGGESAAASEPDDILVFTSSCLAQR</sequence>
<proteinExistence type="predicted"/>
<protein>
    <submittedName>
        <fullName evidence="2">Uncharacterized protein</fullName>
    </submittedName>
</protein>
<feature type="region of interest" description="Disordered" evidence="1">
    <location>
        <begin position="1"/>
        <end position="37"/>
    </location>
</feature>
<keyword evidence="3" id="KW-1185">Reference proteome</keyword>
<comment type="caution">
    <text evidence="2">The sequence shown here is derived from an EMBL/GenBank/DDBJ whole genome shotgun (WGS) entry which is preliminary data.</text>
</comment>
<accession>A0AAV9EVT8</accession>
<dbReference type="Proteomes" id="UP001180020">
    <property type="component" value="Unassembled WGS sequence"/>
</dbReference>
<evidence type="ECO:0000313" key="3">
    <source>
        <dbReference type="Proteomes" id="UP001180020"/>
    </source>
</evidence>
<name>A0AAV9EVT8_ACOCL</name>
<gene>
    <name evidence="2" type="ORF">QJS10_CPA05g02402</name>
</gene>
<reference evidence="2" key="2">
    <citation type="submission" date="2023-06" db="EMBL/GenBank/DDBJ databases">
        <authorList>
            <person name="Ma L."/>
            <person name="Liu K.-W."/>
            <person name="Li Z."/>
            <person name="Hsiao Y.-Y."/>
            <person name="Qi Y."/>
            <person name="Fu T."/>
            <person name="Tang G."/>
            <person name="Zhang D."/>
            <person name="Sun W.-H."/>
            <person name="Liu D.-K."/>
            <person name="Li Y."/>
            <person name="Chen G.-Z."/>
            <person name="Liu X.-D."/>
            <person name="Liao X.-Y."/>
            <person name="Jiang Y.-T."/>
            <person name="Yu X."/>
            <person name="Hao Y."/>
            <person name="Huang J."/>
            <person name="Zhao X.-W."/>
            <person name="Ke S."/>
            <person name="Chen Y.-Y."/>
            <person name="Wu W.-L."/>
            <person name="Hsu J.-L."/>
            <person name="Lin Y.-F."/>
            <person name="Huang M.-D."/>
            <person name="Li C.-Y."/>
            <person name="Huang L."/>
            <person name="Wang Z.-W."/>
            <person name="Zhao X."/>
            <person name="Zhong W.-Y."/>
            <person name="Peng D.-H."/>
            <person name="Ahmad S."/>
            <person name="Lan S."/>
            <person name="Zhang J.-S."/>
            <person name="Tsai W.-C."/>
            <person name="Van De Peer Y."/>
            <person name="Liu Z.-J."/>
        </authorList>
    </citation>
    <scope>NUCLEOTIDE SEQUENCE</scope>
    <source>
        <strain evidence="2">CP</strain>
        <tissue evidence="2">Leaves</tissue>
    </source>
</reference>
<evidence type="ECO:0000256" key="1">
    <source>
        <dbReference type="SAM" id="MobiDB-lite"/>
    </source>
</evidence>
<evidence type="ECO:0000313" key="2">
    <source>
        <dbReference type="EMBL" id="KAK1316268.1"/>
    </source>
</evidence>
<dbReference type="AlphaFoldDB" id="A0AAV9EVT8"/>
<organism evidence="2 3">
    <name type="scientific">Acorus calamus</name>
    <name type="common">Sweet flag</name>
    <dbReference type="NCBI Taxonomy" id="4465"/>
    <lineage>
        <taxon>Eukaryota</taxon>
        <taxon>Viridiplantae</taxon>
        <taxon>Streptophyta</taxon>
        <taxon>Embryophyta</taxon>
        <taxon>Tracheophyta</taxon>
        <taxon>Spermatophyta</taxon>
        <taxon>Magnoliopsida</taxon>
        <taxon>Liliopsida</taxon>
        <taxon>Acoraceae</taxon>
        <taxon>Acorus</taxon>
    </lineage>
</organism>
<feature type="compositionally biased region" description="Basic and acidic residues" evidence="1">
    <location>
        <begin position="1"/>
        <end position="27"/>
    </location>
</feature>
<dbReference type="EMBL" id="JAUJYO010000005">
    <property type="protein sequence ID" value="KAK1316268.1"/>
    <property type="molecule type" value="Genomic_DNA"/>
</dbReference>